<organism evidence="2 3">
    <name type="scientific">Theobroma cacao</name>
    <name type="common">Cacao</name>
    <name type="synonym">Cocoa</name>
    <dbReference type="NCBI Taxonomy" id="3641"/>
    <lineage>
        <taxon>Eukaryota</taxon>
        <taxon>Viridiplantae</taxon>
        <taxon>Streptophyta</taxon>
        <taxon>Embryophyta</taxon>
        <taxon>Tracheophyta</taxon>
        <taxon>Spermatophyta</taxon>
        <taxon>Magnoliopsida</taxon>
        <taxon>eudicotyledons</taxon>
        <taxon>Gunneridae</taxon>
        <taxon>Pentapetalae</taxon>
        <taxon>rosids</taxon>
        <taxon>malvids</taxon>
        <taxon>Malvales</taxon>
        <taxon>Malvaceae</taxon>
        <taxon>Byttnerioideae</taxon>
        <taxon>Theobroma</taxon>
    </lineage>
</organism>
<name>A0A061FVW3_THECC</name>
<evidence type="ECO:0000256" key="1">
    <source>
        <dbReference type="SAM" id="MobiDB-lite"/>
    </source>
</evidence>
<reference evidence="2 3" key="1">
    <citation type="journal article" date="2013" name="Genome Biol.">
        <title>The genome sequence of the most widely cultivated cacao type and its use to identify candidate genes regulating pod color.</title>
        <authorList>
            <person name="Motamayor J.C."/>
            <person name="Mockaitis K."/>
            <person name="Schmutz J."/>
            <person name="Haiminen N."/>
            <person name="Iii D.L."/>
            <person name="Cornejo O."/>
            <person name="Findley S.D."/>
            <person name="Zheng P."/>
            <person name="Utro F."/>
            <person name="Royaert S."/>
            <person name="Saski C."/>
            <person name="Jenkins J."/>
            <person name="Podicheti R."/>
            <person name="Zhao M."/>
            <person name="Scheffler B.E."/>
            <person name="Stack J.C."/>
            <person name="Feltus F.A."/>
            <person name="Mustiga G.M."/>
            <person name="Amores F."/>
            <person name="Phillips W."/>
            <person name="Marelli J.P."/>
            <person name="May G.D."/>
            <person name="Shapiro H."/>
            <person name="Ma J."/>
            <person name="Bustamante C.D."/>
            <person name="Schnell R.J."/>
            <person name="Main D."/>
            <person name="Gilbert D."/>
            <person name="Parida L."/>
            <person name="Kuhn D.N."/>
        </authorList>
    </citation>
    <scope>NUCLEOTIDE SEQUENCE [LARGE SCALE GENOMIC DNA]</scope>
    <source>
        <strain evidence="3">cv. Matina 1-6</strain>
    </source>
</reference>
<dbReference type="Proteomes" id="UP000026915">
    <property type="component" value="Chromosome 3"/>
</dbReference>
<evidence type="ECO:0000313" key="2">
    <source>
        <dbReference type="EMBL" id="EOY21650.1"/>
    </source>
</evidence>
<evidence type="ECO:0000313" key="3">
    <source>
        <dbReference type="Proteomes" id="UP000026915"/>
    </source>
</evidence>
<keyword evidence="3" id="KW-1185">Reference proteome</keyword>
<dbReference type="InParanoid" id="A0A061FVW3"/>
<protein>
    <submittedName>
        <fullName evidence="2">Uncharacterized protein</fullName>
    </submittedName>
</protein>
<accession>A0A061FVW3</accession>
<feature type="region of interest" description="Disordered" evidence="1">
    <location>
        <begin position="1"/>
        <end position="20"/>
    </location>
</feature>
<dbReference type="AlphaFoldDB" id="A0A061FVW3"/>
<gene>
    <name evidence="2" type="ORF">TCM_013663</name>
</gene>
<sequence>MMETWSDSDDSQDEENEEDANLCLLALNDYKVYPSPHDIDSYAHNENDYSFDELQDAYDDLMFEFEEKTLKYKGIISNLKVENEKLVKTKIELENMMNGMQNGIELL</sequence>
<dbReference type="EMBL" id="CM001881">
    <property type="protein sequence ID" value="EOY21650.1"/>
    <property type="molecule type" value="Genomic_DNA"/>
</dbReference>
<proteinExistence type="predicted"/>
<dbReference type="Gramene" id="EOY21650">
    <property type="protein sequence ID" value="EOY21650"/>
    <property type="gene ID" value="TCM_013663"/>
</dbReference>
<dbReference type="HOGENOM" id="CLU_175892_0_0_1"/>